<dbReference type="OrthoDB" id="4332134at2"/>
<accession>A0A117R7G9</accession>
<reference evidence="1 2" key="1">
    <citation type="submission" date="2015-10" db="EMBL/GenBank/DDBJ databases">
        <title>Draft genome sequence of Streptomyces griseoruber DSM 40281, type strain for the species Streptomyces griseoruber.</title>
        <authorList>
            <person name="Ruckert C."/>
            <person name="Winkler A."/>
            <person name="Kalinowski J."/>
            <person name="Kampfer P."/>
            <person name="Glaeser S."/>
        </authorList>
    </citation>
    <scope>NUCLEOTIDE SEQUENCE [LARGE SCALE GENOMIC DNA]</scope>
    <source>
        <strain evidence="1 2">DSM 40281</strain>
    </source>
</reference>
<organism evidence="1 2">
    <name type="scientific">Streptomyces griseoruber</name>
    <dbReference type="NCBI Taxonomy" id="1943"/>
    <lineage>
        <taxon>Bacteria</taxon>
        <taxon>Bacillati</taxon>
        <taxon>Actinomycetota</taxon>
        <taxon>Actinomycetes</taxon>
        <taxon>Kitasatosporales</taxon>
        <taxon>Streptomycetaceae</taxon>
        <taxon>Streptomyces</taxon>
    </lineage>
</organism>
<name>A0A117R7G9_9ACTN</name>
<dbReference type="EMBL" id="LMWW01000083">
    <property type="protein sequence ID" value="KUN75371.1"/>
    <property type="molecule type" value="Genomic_DNA"/>
</dbReference>
<dbReference type="STRING" id="1943.AQJ64_42895"/>
<sequence length="128" mass="14246">MPRQGVAVRDSAQSTTPAIEFQRGQFVLYRDPEMFWTGQTGHTFVCRISRVCLSDTYDLTPLPKGSPIYFANPDYMRLLPAVDAMRDIDTAPLSTDGAVDDMTAAAIAWLTQQHATANQRPELPAQRD</sequence>
<comment type="caution">
    <text evidence="1">The sequence shown here is derived from an EMBL/GenBank/DDBJ whole genome shotgun (WGS) entry which is preliminary data.</text>
</comment>
<protein>
    <submittedName>
        <fullName evidence="1">Uncharacterized protein</fullName>
    </submittedName>
</protein>
<gene>
    <name evidence="1" type="ORF">AQJ64_42895</name>
</gene>
<evidence type="ECO:0000313" key="1">
    <source>
        <dbReference type="EMBL" id="KUN75371.1"/>
    </source>
</evidence>
<dbReference type="Proteomes" id="UP000052982">
    <property type="component" value="Unassembled WGS sequence"/>
</dbReference>
<keyword evidence="2" id="KW-1185">Reference proteome</keyword>
<evidence type="ECO:0000313" key="2">
    <source>
        <dbReference type="Proteomes" id="UP000052982"/>
    </source>
</evidence>
<dbReference type="AlphaFoldDB" id="A0A117R7G9"/>
<proteinExistence type="predicted"/>